<comment type="caution">
    <text evidence="1">The sequence shown here is derived from an EMBL/GenBank/DDBJ whole genome shotgun (WGS) entry which is preliminary data.</text>
</comment>
<dbReference type="Proteomes" id="UP001596110">
    <property type="component" value="Unassembled WGS sequence"/>
</dbReference>
<name>A0ABW0UEX9_9STRE</name>
<dbReference type="RefSeq" id="WP_269747704.1">
    <property type="nucleotide sequence ID" value="NZ_JBHSOJ010000016.1"/>
</dbReference>
<reference evidence="2" key="1">
    <citation type="journal article" date="2019" name="Int. J. Syst. Evol. Microbiol.">
        <title>The Global Catalogue of Microorganisms (GCM) 10K type strain sequencing project: providing services to taxonomists for standard genome sequencing and annotation.</title>
        <authorList>
            <consortium name="The Broad Institute Genomics Platform"/>
            <consortium name="The Broad Institute Genome Sequencing Center for Infectious Disease"/>
            <person name="Wu L."/>
            <person name="Ma J."/>
        </authorList>
    </citation>
    <scope>NUCLEOTIDE SEQUENCE [LARGE SCALE GENOMIC DNA]</scope>
    <source>
        <strain evidence="2">DT43</strain>
    </source>
</reference>
<evidence type="ECO:0000313" key="1">
    <source>
        <dbReference type="EMBL" id="MFC5631196.1"/>
    </source>
</evidence>
<protein>
    <submittedName>
        <fullName evidence="1">Uncharacterized protein</fullName>
    </submittedName>
</protein>
<proteinExistence type="predicted"/>
<dbReference type="EMBL" id="JBHSOJ010000016">
    <property type="protein sequence ID" value="MFC5631196.1"/>
    <property type="molecule type" value="Genomic_DNA"/>
</dbReference>
<gene>
    <name evidence="1" type="ORF">ACFPQ3_06320</name>
</gene>
<sequence>MTKAIWNRLADGDAVSMMEETYQDIVLAEFNRCRDLQFQINQT</sequence>
<organism evidence="1 2">
    <name type="scientific">Streptococcus caledonicus</name>
    <dbReference type="NCBI Taxonomy" id="2614158"/>
    <lineage>
        <taxon>Bacteria</taxon>
        <taxon>Bacillati</taxon>
        <taxon>Bacillota</taxon>
        <taxon>Bacilli</taxon>
        <taxon>Lactobacillales</taxon>
        <taxon>Streptococcaceae</taxon>
        <taxon>Streptococcus</taxon>
    </lineage>
</organism>
<evidence type="ECO:0000313" key="2">
    <source>
        <dbReference type="Proteomes" id="UP001596110"/>
    </source>
</evidence>
<accession>A0ABW0UEX9</accession>
<keyword evidence="2" id="KW-1185">Reference proteome</keyword>